<dbReference type="AlphaFoldDB" id="A0A9D8PPE9"/>
<name>A0A9D8PPE9_9DELT</name>
<feature type="chain" id="PRO_5039028504" evidence="1">
    <location>
        <begin position="23"/>
        <end position="256"/>
    </location>
</feature>
<dbReference type="Proteomes" id="UP000809273">
    <property type="component" value="Unassembled WGS sequence"/>
</dbReference>
<evidence type="ECO:0000259" key="2">
    <source>
        <dbReference type="Pfam" id="PF17131"/>
    </source>
</evidence>
<dbReference type="CDD" id="cd16329">
    <property type="entry name" value="LolA_like"/>
    <property type="match status" value="1"/>
</dbReference>
<keyword evidence="3" id="KW-0449">Lipoprotein</keyword>
<dbReference type="InterPro" id="IPR033399">
    <property type="entry name" value="TP_0789-like"/>
</dbReference>
<reference evidence="3" key="2">
    <citation type="submission" date="2021-01" db="EMBL/GenBank/DDBJ databases">
        <authorList>
            <person name="Hahn C.R."/>
            <person name="Youssef N.H."/>
            <person name="Elshahed M."/>
        </authorList>
    </citation>
    <scope>NUCLEOTIDE SEQUENCE</scope>
    <source>
        <strain evidence="3">Zod_Metabat.24</strain>
    </source>
</reference>
<keyword evidence="1" id="KW-0732">Signal</keyword>
<dbReference type="Gene3D" id="2.50.20.10">
    <property type="entry name" value="Lipoprotein localisation LolA/LolB/LppX"/>
    <property type="match status" value="1"/>
</dbReference>
<comment type="caution">
    <text evidence="3">The sequence shown here is derived from an EMBL/GenBank/DDBJ whole genome shotgun (WGS) entry which is preliminary data.</text>
</comment>
<evidence type="ECO:0000313" key="3">
    <source>
        <dbReference type="EMBL" id="MBN1574264.1"/>
    </source>
</evidence>
<accession>A0A9D8PPE9</accession>
<protein>
    <submittedName>
        <fullName evidence="3">Outer membrane lipoprotein-sorting protein</fullName>
    </submittedName>
</protein>
<reference evidence="3" key="1">
    <citation type="journal article" date="2021" name="Environ. Microbiol.">
        <title>Genomic characterization of three novel Desulfobacterota classes expand the metabolic and phylogenetic diversity of the phylum.</title>
        <authorList>
            <person name="Murphy C.L."/>
            <person name="Biggerstaff J."/>
            <person name="Eichhorn A."/>
            <person name="Ewing E."/>
            <person name="Shahan R."/>
            <person name="Soriano D."/>
            <person name="Stewart S."/>
            <person name="VanMol K."/>
            <person name="Walker R."/>
            <person name="Walters P."/>
            <person name="Elshahed M.S."/>
            <person name="Youssef N.H."/>
        </authorList>
    </citation>
    <scope>NUCLEOTIDE SEQUENCE</scope>
    <source>
        <strain evidence="3">Zod_Metabat.24</strain>
    </source>
</reference>
<feature type="signal peptide" evidence="1">
    <location>
        <begin position="1"/>
        <end position="22"/>
    </location>
</feature>
<dbReference type="Pfam" id="PF17131">
    <property type="entry name" value="LolA_like"/>
    <property type="match status" value="1"/>
</dbReference>
<proteinExistence type="predicted"/>
<gene>
    <name evidence="3" type="ORF">JW984_13785</name>
</gene>
<dbReference type="EMBL" id="JAFGIX010000070">
    <property type="protein sequence ID" value="MBN1574264.1"/>
    <property type="molecule type" value="Genomic_DNA"/>
</dbReference>
<feature type="domain" description="Uncharacterized protein TP-0789" evidence="2">
    <location>
        <begin position="68"/>
        <end position="250"/>
    </location>
</feature>
<evidence type="ECO:0000313" key="4">
    <source>
        <dbReference type="Proteomes" id="UP000809273"/>
    </source>
</evidence>
<organism evidence="3 4">
    <name type="scientific">Candidatus Zymogenus saltonus</name>
    <dbReference type="NCBI Taxonomy" id="2844893"/>
    <lineage>
        <taxon>Bacteria</taxon>
        <taxon>Deltaproteobacteria</taxon>
        <taxon>Candidatus Zymogenia</taxon>
        <taxon>Candidatus Zymogeniales</taxon>
        <taxon>Candidatus Zymogenaceae</taxon>
        <taxon>Candidatus Zymogenus</taxon>
    </lineage>
</organism>
<evidence type="ECO:0000256" key="1">
    <source>
        <dbReference type="SAM" id="SignalP"/>
    </source>
</evidence>
<sequence length="256" mass="29176">MKRITAVFAAVLAMGLFKAAIAAELTAEEIVKRAEDIMRGQSNIGKLTMIVTNPNFERTITMEYWEKGQDLSLVKITSPAKEAGTVFLKVENNMWNYIHSAEMIIDIPPSMMMNSWMGSDFTNDDLVRESSIVDDYMPFLLENSVLSEGEAYTLELTAKPDAPVVWGKILVYVRVSDYAPLKYEYYDEKGKLMRIMTMSKIVKMGKRAYPTVWTMEPKNKKNHKTIVIVDEIKFDVPISDKIFSYSNLKRGIIPSQ</sequence>